<sequence length="474" mass="52233">MDSQRQIQTDRYAHQNFLLVKSTIKKMESTTVLRQHSTIKKKNKENVQPAPVMKSFIRKAAPPLQQNGNKKSDKVTLAKQSEKRQVIGESTSGKTATLKSSAPARKPTHIQDSKTEQAAKYTKPIADAPKATAIQYKRPAPGMYKGKIIESKIGSIWKSSVTARSEDQNPSAQNVACQKSENMTSSKAGRGTAKTSASTLKRPVKTASSCRPQALSLLLVFQPEVSRLQYTPKMLQAKLAEWLASKGKTLKRPALMSTAPSAKNKMSNKSAAASKSHLTTKSKSEQAIKEESKPTSITPSLTTDNQEVVKSNKRISEIMNTTLDLLENTDLELSVDRQDDCSDRVDDIVINLCDALEALEPPSRCDNELPLVNECKDIENEEKRECKQEDVKSKAFKSEGDVSDDQEVLGKSEESDDDDDDDSDCCVKENTPPVKDASVVKYSVKTTPFLQSVKKTIDDEVCTSTSKKKVTSKT</sequence>
<feature type="compositionally biased region" description="Basic and acidic residues" evidence="1">
    <location>
        <begin position="282"/>
        <end position="293"/>
    </location>
</feature>
<evidence type="ECO:0000256" key="1">
    <source>
        <dbReference type="SAM" id="MobiDB-lite"/>
    </source>
</evidence>
<dbReference type="GO" id="GO:0007026">
    <property type="term" value="P:negative regulation of microtubule depolymerization"/>
    <property type="evidence" value="ECO:0007669"/>
    <property type="project" value="TreeGrafter"/>
</dbReference>
<feature type="compositionally biased region" description="Basic and acidic residues" evidence="1">
    <location>
        <begin position="70"/>
        <end position="86"/>
    </location>
</feature>
<feature type="compositionally biased region" description="Acidic residues" evidence="1">
    <location>
        <begin position="414"/>
        <end position="424"/>
    </location>
</feature>
<feature type="compositionally biased region" description="Polar residues" evidence="1">
    <location>
        <begin position="88"/>
        <end position="100"/>
    </location>
</feature>
<feature type="compositionally biased region" description="Polar residues" evidence="1">
    <location>
        <begin position="294"/>
        <end position="304"/>
    </location>
</feature>
<reference evidence="3" key="1">
    <citation type="submission" date="2024-04" db="EMBL/GenBank/DDBJ databases">
        <title>Salinicola lusitanus LLJ914,a marine bacterium isolated from the Okinawa Trough.</title>
        <authorList>
            <person name="Li J."/>
        </authorList>
    </citation>
    <scope>NUCLEOTIDE SEQUENCE [LARGE SCALE GENOMIC DNA]</scope>
</reference>
<dbReference type="Proteomes" id="UP001460270">
    <property type="component" value="Unassembled WGS sequence"/>
</dbReference>
<dbReference type="InterPro" id="IPR026165">
    <property type="entry name" value="CKAP2_fam"/>
</dbReference>
<organism evidence="2 3">
    <name type="scientific">Mugilogobius chulae</name>
    <name type="common">yellowstripe goby</name>
    <dbReference type="NCBI Taxonomy" id="88201"/>
    <lineage>
        <taxon>Eukaryota</taxon>
        <taxon>Metazoa</taxon>
        <taxon>Chordata</taxon>
        <taxon>Craniata</taxon>
        <taxon>Vertebrata</taxon>
        <taxon>Euteleostomi</taxon>
        <taxon>Actinopterygii</taxon>
        <taxon>Neopterygii</taxon>
        <taxon>Teleostei</taxon>
        <taxon>Neoteleostei</taxon>
        <taxon>Acanthomorphata</taxon>
        <taxon>Gobiaria</taxon>
        <taxon>Gobiiformes</taxon>
        <taxon>Gobioidei</taxon>
        <taxon>Gobiidae</taxon>
        <taxon>Gobionellinae</taxon>
        <taxon>Mugilogobius</taxon>
    </lineage>
</organism>
<feature type="region of interest" description="Disordered" evidence="1">
    <location>
        <begin position="253"/>
        <end position="304"/>
    </location>
</feature>
<dbReference type="PANTHER" id="PTHR16076:SF8">
    <property type="entry name" value="CYTOSKELETON-ASSOCIATED PROTEIN 2"/>
    <property type="match status" value="1"/>
</dbReference>
<protein>
    <submittedName>
        <fullName evidence="2">Uncharacterized protein</fullName>
    </submittedName>
</protein>
<feature type="region of interest" description="Disordered" evidence="1">
    <location>
        <begin position="387"/>
        <end position="432"/>
    </location>
</feature>
<proteinExistence type="predicted"/>
<feature type="region of interest" description="Disordered" evidence="1">
    <location>
        <begin position="163"/>
        <end position="205"/>
    </location>
</feature>
<dbReference type="PANTHER" id="PTHR16076">
    <property type="entry name" value="CYTOSKELETON ASSOCIATED PROTEIN 2-RELATED"/>
    <property type="match status" value="1"/>
</dbReference>
<dbReference type="AlphaFoldDB" id="A0AAW0PHG3"/>
<dbReference type="EMBL" id="JBBPFD010000005">
    <property type="protein sequence ID" value="KAK7925405.1"/>
    <property type="molecule type" value="Genomic_DNA"/>
</dbReference>
<dbReference type="GO" id="GO:0015630">
    <property type="term" value="C:microtubule cytoskeleton"/>
    <property type="evidence" value="ECO:0007669"/>
    <property type="project" value="TreeGrafter"/>
</dbReference>
<feature type="region of interest" description="Disordered" evidence="1">
    <location>
        <begin position="57"/>
        <end position="122"/>
    </location>
</feature>
<keyword evidence="3" id="KW-1185">Reference proteome</keyword>
<accession>A0AAW0PHG3</accession>
<feature type="compositionally biased region" description="Low complexity" evidence="1">
    <location>
        <begin position="261"/>
        <end position="276"/>
    </location>
</feature>
<feature type="compositionally biased region" description="Polar residues" evidence="1">
    <location>
        <begin position="168"/>
        <end position="199"/>
    </location>
</feature>
<comment type="caution">
    <text evidence="2">The sequence shown here is derived from an EMBL/GenBank/DDBJ whole genome shotgun (WGS) entry which is preliminary data.</text>
</comment>
<evidence type="ECO:0000313" key="3">
    <source>
        <dbReference type="Proteomes" id="UP001460270"/>
    </source>
</evidence>
<gene>
    <name evidence="2" type="ORF">WMY93_007715</name>
</gene>
<feature type="compositionally biased region" description="Basic and acidic residues" evidence="1">
    <location>
        <begin position="387"/>
        <end position="400"/>
    </location>
</feature>
<name>A0AAW0PHG3_9GOBI</name>
<evidence type="ECO:0000313" key="2">
    <source>
        <dbReference type="EMBL" id="KAK7925405.1"/>
    </source>
</evidence>